<sequence length="46" mass="4532">MKHGIKALLITLSLACAGMSHSALAAASVAKPTAVETKAEAPAATK</sequence>
<accession>A0A377B063</accession>
<reference evidence="2 3" key="1">
    <citation type="submission" date="2018-06" db="EMBL/GenBank/DDBJ databases">
        <authorList>
            <consortium name="Pathogen Informatics"/>
            <person name="Doyle S."/>
        </authorList>
    </citation>
    <scope>NUCLEOTIDE SEQUENCE [LARGE SCALE GENOMIC DNA]</scope>
    <source>
        <strain evidence="2 3">NCTC9962</strain>
    </source>
</reference>
<proteinExistence type="predicted"/>
<feature type="signal peptide" evidence="1">
    <location>
        <begin position="1"/>
        <end position="25"/>
    </location>
</feature>
<protein>
    <submittedName>
        <fullName evidence="2">Putative DNA uptake protein</fullName>
    </submittedName>
</protein>
<keyword evidence="1" id="KW-0732">Signal</keyword>
<evidence type="ECO:0000256" key="1">
    <source>
        <dbReference type="SAM" id="SignalP"/>
    </source>
</evidence>
<feature type="chain" id="PRO_5016862365" evidence="1">
    <location>
        <begin position="26"/>
        <end position="46"/>
    </location>
</feature>
<dbReference type="EMBL" id="UGED01000007">
    <property type="protein sequence ID" value="STL41807.1"/>
    <property type="molecule type" value="Genomic_DNA"/>
</dbReference>
<evidence type="ECO:0000313" key="2">
    <source>
        <dbReference type="EMBL" id="STL41807.1"/>
    </source>
</evidence>
<organism evidence="2 3">
    <name type="scientific">Escherichia coli</name>
    <dbReference type="NCBI Taxonomy" id="562"/>
    <lineage>
        <taxon>Bacteria</taxon>
        <taxon>Pseudomonadati</taxon>
        <taxon>Pseudomonadota</taxon>
        <taxon>Gammaproteobacteria</taxon>
        <taxon>Enterobacterales</taxon>
        <taxon>Enterobacteriaceae</taxon>
        <taxon>Escherichia</taxon>
    </lineage>
</organism>
<gene>
    <name evidence="2" type="ORF">NCTC9962_02655</name>
</gene>
<dbReference type="AlphaFoldDB" id="A0A377B063"/>
<name>A0A377B063_ECOLX</name>
<evidence type="ECO:0000313" key="3">
    <source>
        <dbReference type="Proteomes" id="UP000254052"/>
    </source>
</evidence>
<dbReference type="Proteomes" id="UP000254052">
    <property type="component" value="Unassembled WGS sequence"/>
</dbReference>